<dbReference type="EC" id="4.2.3.1" evidence="5 12"/>
<dbReference type="UniPathway" id="UPA00050">
    <property type="reaction ID" value="UER00065"/>
</dbReference>
<evidence type="ECO:0000256" key="11">
    <source>
        <dbReference type="ARBA" id="ARBA00049144"/>
    </source>
</evidence>
<feature type="domain" description="Tryptophan synthase beta chain-like PALP" evidence="14">
    <location>
        <begin position="86"/>
        <end position="316"/>
    </location>
</feature>
<dbReference type="InterPro" id="IPR001926">
    <property type="entry name" value="TrpB-like_PALP"/>
</dbReference>
<dbReference type="InterPro" id="IPR051166">
    <property type="entry name" value="Threonine_Synthase"/>
</dbReference>
<evidence type="ECO:0000256" key="8">
    <source>
        <dbReference type="ARBA" id="ARBA00022697"/>
    </source>
</evidence>
<dbReference type="GO" id="GO:0030170">
    <property type="term" value="F:pyridoxal phosphate binding"/>
    <property type="evidence" value="ECO:0007669"/>
    <property type="project" value="InterPro"/>
</dbReference>
<gene>
    <name evidence="16" type="ORF">SAMN04488539_0496</name>
</gene>
<dbReference type="InterPro" id="IPR004450">
    <property type="entry name" value="Thr_synthase-like"/>
</dbReference>
<keyword evidence="9 13" id="KW-0663">Pyridoxal phosphate</keyword>
<evidence type="ECO:0000256" key="6">
    <source>
        <dbReference type="ARBA" id="ARBA00018679"/>
    </source>
</evidence>
<dbReference type="PANTHER" id="PTHR42690">
    <property type="entry name" value="THREONINE SYNTHASE FAMILY MEMBER"/>
    <property type="match status" value="1"/>
</dbReference>
<evidence type="ECO:0000256" key="5">
    <source>
        <dbReference type="ARBA" id="ARBA00013028"/>
    </source>
</evidence>
<dbReference type="PROSITE" id="PS00165">
    <property type="entry name" value="DEHYDRATASE_SER_THR"/>
    <property type="match status" value="1"/>
</dbReference>
<sequence>MDYISTRDTAARPATFTDILLGGLAPDGGLYLPAVYPRITPELLDAWRALLAEKGYAALAAEVIKLFVDDIPAAQIEEIAARAYRTPAFSTEEIVPVDALGDELYLAHLSEGPTAAFKDMAMQLLGELFEYELGRRGEEINILGATSGDTGSSAEYAMRGRDNIRVFMLTPAGRMTPFQQAQMFGLDEPNVFNIALDGVFDDCQDVVKEVSADAAFKAKHSIGAVNSINWARLLAQVVYYISTYLKVTAGNSERVSFCVPTGNFGDICAGHVAKQMGLPVDKLIVATNENDVLHEFFTTGTYRPRSAAETMATSSPSMDISRASNFERFVFDVCGRDARLTAELFAVKAKEGGFCLDDEAEPGTFGRIREEFGFLSGSSTHSDRVATIADVERAYGVVIDPHTADGVHVARSVAPQVDSPIVVLETALPVKFAETIREALGRDPEVPERFAGVLDAERHVTDLPNDVEAVKDFIATTIRSTTVKPGR</sequence>
<protein>
    <recommendedName>
        <fullName evidence="6 12">Threonine synthase</fullName>
        <ecNumber evidence="5 12">4.2.3.1</ecNumber>
    </recommendedName>
</protein>
<evidence type="ECO:0000256" key="1">
    <source>
        <dbReference type="ARBA" id="ARBA00001933"/>
    </source>
</evidence>
<dbReference type="RefSeq" id="WP_019193150.1">
    <property type="nucleotide sequence ID" value="NZ_LT629765.1"/>
</dbReference>
<dbReference type="Proteomes" id="UP000182237">
    <property type="component" value="Chromosome I"/>
</dbReference>
<dbReference type="Pfam" id="PF14821">
    <property type="entry name" value="Thr_synth_N"/>
    <property type="match status" value="1"/>
</dbReference>
<proteinExistence type="inferred from homology"/>
<comment type="similarity">
    <text evidence="4">Belongs to the threonine synthase family.</text>
</comment>
<evidence type="ECO:0000256" key="7">
    <source>
        <dbReference type="ARBA" id="ARBA00022605"/>
    </source>
</evidence>
<accession>A0A1H1MCQ5</accession>
<dbReference type="EMBL" id="LT629765">
    <property type="protein sequence ID" value="SDR84548.1"/>
    <property type="molecule type" value="Genomic_DNA"/>
</dbReference>
<comment type="catalytic activity">
    <reaction evidence="11">
        <text>O-phospho-L-homoserine + H2O = L-threonine + phosphate</text>
        <dbReference type="Rhea" id="RHEA:10840"/>
        <dbReference type="ChEBI" id="CHEBI:15377"/>
        <dbReference type="ChEBI" id="CHEBI:43474"/>
        <dbReference type="ChEBI" id="CHEBI:57590"/>
        <dbReference type="ChEBI" id="CHEBI:57926"/>
        <dbReference type="EC" id="4.2.3.1"/>
    </reaction>
</comment>
<keyword evidence="17" id="KW-1185">Reference proteome</keyword>
<feature type="modified residue" description="N6-(pyridoxal phosphate)lysine" evidence="13">
    <location>
        <position position="118"/>
    </location>
</feature>
<dbReference type="InterPro" id="IPR037158">
    <property type="entry name" value="Thr_synth_N_sf"/>
</dbReference>
<evidence type="ECO:0000256" key="13">
    <source>
        <dbReference type="PIRSR" id="PIRSR604450-51"/>
    </source>
</evidence>
<evidence type="ECO:0000256" key="9">
    <source>
        <dbReference type="ARBA" id="ARBA00022898"/>
    </source>
</evidence>
<dbReference type="Pfam" id="PF24857">
    <property type="entry name" value="THR4_C"/>
    <property type="match status" value="1"/>
</dbReference>
<dbReference type="NCBIfam" id="TIGR00260">
    <property type="entry name" value="thrC"/>
    <property type="match status" value="1"/>
</dbReference>
<evidence type="ECO:0000313" key="17">
    <source>
        <dbReference type="Proteomes" id="UP000182237"/>
    </source>
</evidence>
<dbReference type="OrthoDB" id="9778118at2"/>
<reference evidence="16 17" key="1">
    <citation type="submission" date="2016-10" db="EMBL/GenBank/DDBJ databases">
        <authorList>
            <person name="de Groot N.N."/>
        </authorList>
    </citation>
    <scope>NUCLEOTIDE SEQUENCE [LARGE SCALE GENOMIC DNA]</scope>
    <source>
        <strain evidence="16 17">DSM 45434</strain>
    </source>
</reference>
<dbReference type="GO" id="GO:0009088">
    <property type="term" value="P:threonine biosynthetic process"/>
    <property type="evidence" value="ECO:0007669"/>
    <property type="project" value="UniProtKB-UniRule"/>
</dbReference>
<keyword evidence="10" id="KW-0456">Lyase</keyword>
<comment type="cofactor">
    <cofactor evidence="1 13">
        <name>pyridoxal 5'-phosphate</name>
        <dbReference type="ChEBI" id="CHEBI:597326"/>
    </cofactor>
</comment>
<keyword evidence="8" id="KW-0791">Threonine biosynthesis</keyword>
<dbReference type="InterPro" id="IPR036052">
    <property type="entry name" value="TrpB-like_PALP_sf"/>
</dbReference>
<evidence type="ECO:0000256" key="2">
    <source>
        <dbReference type="ARBA" id="ARBA00003648"/>
    </source>
</evidence>
<dbReference type="Pfam" id="PF00291">
    <property type="entry name" value="PALP"/>
    <property type="match status" value="1"/>
</dbReference>
<keyword evidence="7" id="KW-0028">Amino-acid biosynthesis</keyword>
<dbReference type="Gene3D" id="3.90.1380.10">
    <property type="entry name" value="Threonine synthase, N-terminal domain"/>
    <property type="match status" value="1"/>
</dbReference>
<evidence type="ECO:0000259" key="14">
    <source>
        <dbReference type="Pfam" id="PF00291"/>
    </source>
</evidence>
<dbReference type="Gene3D" id="3.40.50.1100">
    <property type="match status" value="2"/>
</dbReference>
<dbReference type="PANTHER" id="PTHR42690:SF1">
    <property type="entry name" value="THREONINE SYNTHASE-LIKE 2"/>
    <property type="match status" value="1"/>
</dbReference>
<evidence type="ECO:0000256" key="4">
    <source>
        <dbReference type="ARBA" id="ARBA00005517"/>
    </source>
</evidence>
<dbReference type="SUPFAM" id="SSF53686">
    <property type="entry name" value="Tryptophan synthase beta subunit-like PLP-dependent enzymes"/>
    <property type="match status" value="1"/>
</dbReference>
<dbReference type="InterPro" id="IPR029144">
    <property type="entry name" value="Thr_synth_N"/>
</dbReference>
<comment type="pathway">
    <text evidence="3">Amino-acid biosynthesis; L-threonine biosynthesis; L-threonine from L-aspartate: step 5/5.</text>
</comment>
<evidence type="ECO:0000313" key="16">
    <source>
        <dbReference type="EMBL" id="SDR84548.1"/>
    </source>
</evidence>
<organism evidence="16 17">
    <name type="scientific">Corynebacterium timonense</name>
    <dbReference type="NCBI Taxonomy" id="441500"/>
    <lineage>
        <taxon>Bacteria</taxon>
        <taxon>Bacillati</taxon>
        <taxon>Actinomycetota</taxon>
        <taxon>Actinomycetes</taxon>
        <taxon>Mycobacteriales</taxon>
        <taxon>Corynebacteriaceae</taxon>
        <taxon>Corynebacterium</taxon>
    </lineage>
</organism>
<evidence type="ECO:0000256" key="3">
    <source>
        <dbReference type="ARBA" id="ARBA00004979"/>
    </source>
</evidence>
<dbReference type="GO" id="GO:0004795">
    <property type="term" value="F:threonine synthase activity"/>
    <property type="evidence" value="ECO:0007669"/>
    <property type="project" value="UniProtKB-UniRule"/>
</dbReference>
<dbReference type="STRING" id="1203190.GCA_000312345_00280"/>
<dbReference type="AlphaFoldDB" id="A0A1H1MCQ5"/>
<dbReference type="CDD" id="cd01560">
    <property type="entry name" value="Thr-synth_2"/>
    <property type="match status" value="1"/>
</dbReference>
<comment type="function">
    <text evidence="2">Catalyzes the gamma-elimination of phosphate from L-phosphohomoserine and the beta-addition of water to produce L-threonine.</text>
</comment>
<evidence type="ECO:0000259" key="15">
    <source>
        <dbReference type="Pfam" id="PF14821"/>
    </source>
</evidence>
<evidence type="ECO:0000256" key="10">
    <source>
        <dbReference type="ARBA" id="ARBA00023239"/>
    </source>
</evidence>
<name>A0A1H1MCQ5_9CORY</name>
<dbReference type="InterPro" id="IPR000634">
    <property type="entry name" value="Ser/Thr_deHydtase_PyrdxlP-BS"/>
</dbReference>
<evidence type="ECO:0000256" key="12">
    <source>
        <dbReference type="NCBIfam" id="TIGR00260"/>
    </source>
</evidence>
<dbReference type="eggNOG" id="COG0498">
    <property type="taxonomic scope" value="Bacteria"/>
</dbReference>
<feature type="domain" description="Threonine synthase N-terminal" evidence="15">
    <location>
        <begin position="3"/>
        <end position="84"/>
    </location>
</feature>